<comment type="caution">
    <text evidence="3">The sequence shown here is derived from an EMBL/GenBank/DDBJ whole genome shotgun (WGS) entry which is preliminary data.</text>
</comment>
<feature type="compositionally biased region" description="Low complexity" evidence="1">
    <location>
        <begin position="82"/>
        <end position="97"/>
    </location>
</feature>
<name>A0A426XQR0_ENSVE</name>
<dbReference type="PANTHER" id="PTHR35274:SF2">
    <property type="entry name" value="E6-LIKE PROTEIN"/>
    <property type="match status" value="1"/>
</dbReference>
<reference evidence="3 4" key="1">
    <citation type="journal article" date="2014" name="Agronomy (Basel)">
        <title>A Draft Genome Sequence for Ensete ventricosum, the Drought-Tolerant Tree Against Hunger.</title>
        <authorList>
            <person name="Harrison J."/>
            <person name="Moore K.A."/>
            <person name="Paszkiewicz K."/>
            <person name="Jones T."/>
            <person name="Grant M."/>
            <person name="Ambacheew D."/>
            <person name="Muzemil S."/>
            <person name="Studholme D.J."/>
        </authorList>
    </citation>
    <scope>NUCLEOTIDE SEQUENCE [LARGE SCALE GENOMIC DNA]</scope>
</reference>
<organism evidence="3 4">
    <name type="scientific">Ensete ventricosum</name>
    <name type="common">Abyssinian banana</name>
    <name type="synonym">Musa ensete</name>
    <dbReference type="NCBI Taxonomy" id="4639"/>
    <lineage>
        <taxon>Eukaryota</taxon>
        <taxon>Viridiplantae</taxon>
        <taxon>Streptophyta</taxon>
        <taxon>Embryophyta</taxon>
        <taxon>Tracheophyta</taxon>
        <taxon>Spermatophyta</taxon>
        <taxon>Magnoliopsida</taxon>
        <taxon>Liliopsida</taxon>
        <taxon>Zingiberales</taxon>
        <taxon>Musaceae</taxon>
        <taxon>Ensete</taxon>
    </lineage>
</organism>
<feature type="chain" id="PRO_5019356998" description="OCRE domain-containing protein" evidence="2">
    <location>
        <begin position="27"/>
        <end position="257"/>
    </location>
</feature>
<dbReference type="EMBL" id="AMZH03018268">
    <property type="protein sequence ID" value="RRT41818.1"/>
    <property type="molecule type" value="Genomic_DNA"/>
</dbReference>
<evidence type="ECO:0000256" key="1">
    <source>
        <dbReference type="SAM" id="MobiDB-lite"/>
    </source>
</evidence>
<protein>
    <recommendedName>
        <fullName evidence="5">OCRE domain-containing protein</fullName>
    </recommendedName>
</protein>
<feature type="region of interest" description="Disordered" evidence="1">
    <location>
        <begin position="219"/>
        <end position="257"/>
    </location>
</feature>
<gene>
    <name evidence="3" type="ORF">B296_00057519</name>
</gene>
<keyword evidence="2" id="KW-0732">Signal</keyword>
<accession>A0A426XQR0</accession>
<dbReference type="PANTHER" id="PTHR35274">
    <property type="entry name" value="E6-LIKE PROTEIN"/>
    <property type="match status" value="1"/>
</dbReference>
<evidence type="ECO:0000313" key="3">
    <source>
        <dbReference type="EMBL" id="RRT41818.1"/>
    </source>
</evidence>
<feature type="signal peptide" evidence="2">
    <location>
        <begin position="1"/>
        <end position="26"/>
    </location>
</feature>
<feature type="compositionally biased region" description="Low complexity" evidence="1">
    <location>
        <begin position="155"/>
        <end position="166"/>
    </location>
</feature>
<dbReference type="Proteomes" id="UP000287651">
    <property type="component" value="Unassembled WGS sequence"/>
</dbReference>
<dbReference type="AlphaFoldDB" id="A0A426XQR0"/>
<feature type="region of interest" description="Disordered" evidence="1">
    <location>
        <begin position="30"/>
        <end position="181"/>
    </location>
</feature>
<evidence type="ECO:0000313" key="4">
    <source>
        <dbReference type="Proteomes" id="UP000287651"/>
    </source>
</evidence>
<proteinExistence type="predicted"/>
<sequence>MASSVKQLPLLFLLLLAFSASQVIHARESQFFSKTSREEPKESAAPSKGEEGPAATKKEDPPELPPQSHNGHGLYGRGPDRSSPTTTSSYGTYNYNGGARGNRDSTFQSGVPAGTELRDEDKFDNGEEDHAVYNYGKPWKPQSNRPSSFSNEYETTPTPTTTTTPPEWKGETDPTNQYGMSDTRFLENGKYFYDVNAERNQYAQRSYQWRGNPEEYEPYTGARPGGYGDSRYGSWSGGYGHSNAGEEFQGSQEEYVP</sequence>
<feature type="compositionally biased region" description="Basic and acidic residues" evidence="1">
    <location>
        <begin position="35"/>
        <end position="61"/>
    </location>
</feature>
<evidence type="ECO:0008006" key="5">
    <source>
        <dbReference type="Google" id="ProtNLM"/>
    </source>
</evidence>
<dbReference type="InterPro" id="IPR040290">
    <property type="entry name" value="Prot_E6-like"/>
</dbReference>
<feature type="compositionally biased region" description="Polar residues" evidence="1">
    <location>
        <begin position="141"/>
        <end position="154"/>
    </location>
</feature>
<evidence type="ECO:0000256" key="2">
    <source>
        <dbReference type="SAM" id="SignalP"/>
    </source>
</evidence>
<feature type="compositionally biased region" description="Basic and acidic residues" evidence="1">
    <location>
        <begin position="116"/>
        <end position="131"/>
    </location>
</feature>